<dbReference type="InterPro" id="IPR032567">
    <property type="entry name" value="RTL1-rel"/>
</dbReference>
<comment type="caution">
    <text evidence="1">The sequence shown here is derived from an EMBL/GenBank/DDBJ whole genome shotgun (WGS) entry which is preliminary data.</text>
</comment>
<proteinExistence type="predicted"/>
<protein>
    <recommendedName>
        <fullName evidence="3">Reverse transcriptase domain-containing protein</fullName>
    </recommendedName>
</protein>
<sequence length="153" mass="17039">MDKVEITMELFYKLGAVDAQQTESRYCTLIDIEPVELDTFYDVELADGKVVFLKELPGLPPPRQVEFRIDLIPGAAPVARASYRLAPSEIKELSEQLQELLEKGFIRPSSSPWGASVLFIKKKDGSLSGVYVDPAKIEAIKNWAAPTTPTEVR</sequence>
<dbReference type="PANTHER" id="PTHR15503:SF45">
    <property type="entry name" value="RNA-DIRECTED DNA POLYMERASE HOMOLOG"/>
    <property type="match status" value="1"/>
</dbReference>
<dbReference type="InterPro" id="IPR043502">
    <property type="entry name" value="DNA/RNA_pol_sf"/>
</dbReference>
<dbReference type="Proteomes" id="UP001151760">
    <property type="component" value="Unassembled WGS sequence"/>
</dbReference>
<organism evidence="1 2">
    <name type="scientific">Tanacetum coccineum</name>
    <dbReference type="NCBI Taxonomy" id="301880"/>
    <lineage>
        <taxon>Eukaryota</taxon>
        <taxon>Viridiplantae</taxon>
        <taxon>Streptophyta</taxon>
        <taxon>Embryophyta</taxon>
        <taxon>Tracheophyta</taxon>
        <taxon>Spermatophyta</taxon>
        <taxon>Magnoliopsida</taxon>
        <taxon>eudicotyledons</taxon>
        <taxon>Gunneridae</taxon>
        <taxon>Pentapetalae</taxon>
        <taxon>asterids</taxon>
        <taxon>campanulids</taxon>
        <taxon>Asterales</taxon>
        <taxon>Asteraceae</taxon>
        <taxon>Asteroideae</taxon>
        <taxon>Anthemideae</taxon>
        <taxon>Anthemidinae</taxon>
        <taxon>Tanacetum</taxon>
    </lineage>
</organism>
<keyword evidence="2" id="KW-1185">Reference proteome</keyword>
<evidence type="ECO:0008006" key="3">
    <source>
        <dbReference type="Google" id="ProtNLM"/>
    </source>
</evidence>
<evidence type="ECO:0000313" key="1">
    <source>
        <dbReference type="EMBL" id="GJT71747.1"/>
    </source>
</evidence>
<dbReference type="EMBL" id="BQNB010018193">
    <property type="protein sequence ID" value="GJT71747.1"/>
    <property type="molecule type" value="Genomic_DNA"/>
</dbReference>
<evidence type="ECO:0000313" key="2">
    <source>
        <dbReference type="Proteomes" id="UP001151760"/>
    </source>
</evidence>
<accession>A0ABQ5G7W1</accession>
<reference evidence="1" key="2">
    <citation type="submission" date="2022-01" db="EMBL/GenBank/DDBJ databases">
        <authorList>
            <person name="Yamashiro T."/>
            <person name="Shiraishi A."/>
            <person name="Satake H."/>
            <person name="Nakayama K."/>
        </authorList>
    </citation>
    <scope>NUCLEOTIDE SEQUENCE</scope>
</reference>
<dbReference type="SUPFAM" id="SSF56672">
    <property type="entry name" value="DNA/RNA polymerases"/>
    <property type="match status" value="1"/>
</dbReference>
<name>A0ABQ5G7W1_9ASTR</name>
<dbReference type="PANTHER" id="PTHR15503">
    <property type="entry name" value="LDOC1 RELATED"/>
    <property type="match status" value="1"/>
</dbReference>
<reference evidence="1" key="1">
    <citation type="journal article" date="2022" name="Int. J. Mol. Sci.">
        <title>Draft Genome of Tanacetum Coccineum: Genomic Comparison of Closely Related Tanacetum-Family Plants.</title>
        <authorList>
            <person name="Yamashiro T."/>
            <person name="Shiraishi A."/>
            <person name="Nakayama K."/>
            <person name="Satake H."/>
        </authorList>
    </citation>
    <scope>NUCLEOTIDE SEQUENCE</scope>
</reference>
<gene>
    <name evidence="1" type="ORF">Tco_1031033</name>
</gene>
<dbReference type="Gene3D" id="3.10.10.10">
    <property type="entry name" value="HIV Type 1 Reverse Transcriptase, subunit A, domain 1"/>
    <property type="match status" value="1"/>
</dbReference>